<sequence>MANYVMVDVKNSNAVSSLSGGAYRDDSPDIFPVRMQYNF</sequence>
<gene>
    <name evidence="1" type="ORF">THITH_12725</name>
</gene>
<dbReference type="EMBL" id="CP007029">
    <property type="protein sequence ID" value="AHF00222.1"/>
    <property type="molecule type" value="Genomic_DNA"/>
</dbReference>
<accession>W0DP51</accession>
<evidence type="ECO:0000313" key="1">
    <source>
        <dbReference type="EMBL" id="AHF00222.1"/>
    </source>
</evidence>
<dbReference type="AlphaFoldDB" id="W0DP51"/>
<dbReference type="HOGENOM" id="CLU_3318477_0_0_6"/>
<dbReference type="Proteomes" id="UP000005289">
    <property type="component" value="Chromosome"/>
</dbReference>
<reference evidence="1 2" key="1">
    <citation type="submission" date="2013-12" db="EMBL/GenBank/DDBJ databases">
        <authorList>
            <consortium name="DOE Joint Genome Institute"/>
            <person name="Muyzer G."/>
            <person name="Huntemann M."/>
            <person name="Han J."/>
            <person name="Chen A."/>
            <person name="Kyrpides N."/>
            <person name="Mavromatis K."/>
            <person name="Markowitz V."/>
            <person name="Palaniappan K."/>
            <person name="Ivanova N."/>
            <person name="Schaumberg A."/>
            <person name="Pati A."/>
            <person name="Liolios K."/>
            <person name="Nordberg H.P."/>
            <person name="Cantor M.N."/>
            <person name="Hua S.X."/>
            <person name="Woyke T."/>
        </authorList>
    </citation>
    <scope>NUCLEOTIDE SEQUENCE [LARGE SCALE GENOMIC DNA]</scope>
    <source>
        <strain evidence="1 2">ARh 1</strain>
    </source>
</reference>
<protein>
    <submittedName>
        <fullName evidence="1">Uncharacterized protein</fullName>
    </submittedName>
</protein>
<name>W0DP51_9GAMM</name>
<dbReference type="KEGG" id="tti:THITH_12725"/>
<evidence type="ECO:0000313" key="2">
    <source>
        <dbReference type="Proteomes" id="UP000005289"/>
    </source>
</evidence>
<organism evidence="1 2">
    <name type="scientific">Thioalkalivibrio paradoxus ARh 1</name>
    <dbReference type="NCBI Taxonomy" id="713585"/>
    <lineage>
        <taxon>Bacteria</taxon>
        <taxon>Pseudomonadati</taxon>
        <taxon>Pseudomonadota</taxon>
        <taxon>Gammaproteobacteria</taxon>
        <taxon>Chromatiales</taxon>
        <taxon>Ectothiorhodospiraceae</taxon>
        <taxon>Thioalkalivibrio</taxon>
    </lineage>
</organism>
<proteinExistence type="predicted"/>
<keyword evidence="2" id="KW-1185">Reference proteome</keyword>